<sequence length="112" mass="12709">MLFTRRHGHLDRIDRSVLIPRFVQVECTWTSPVKPSPNLRLGPLLPHRVVMLKRLSGGSPVRQSASTERPFLHLCCGDLMASSCSRRLVPAQAQMAAFSICRWQRFRSARVA</sequence>
<protein>
    <submittedName>
        <fullName evidence="1">Uncharacterized protein</fullName>
    </submittedName>
</protein>
<organism evidence="1">
    <name type="scientific">Arundo donax</name>
    <name type="common">Giant reed</name>
    <name type="synonym">Donax arundinaceus</name>
    <dbReference type="NCBI Taxonomy" id="35708"/>
    <lineage>
        <taxon>Eukaryota</taxon>
        <taxon>Viridiplantae</taxon>
        <taxon>Streptophyta</taxon>
        <taxon>Embryophyta</taxon>
        <taxon>Tracheophyta</taxon>
        <taxon>Spermatophyta</taxon>
        <taxon>Magnoliopsida</taxon>
        <taxon>Liliopsida</taxon>
        <taxon>Poales</taxon>
        <taxon>Poaceae</taxon>
        <taxon>PACMAD clade</taxon>
        <taxon>Arundinoideae</taxon>
        <taxon>Arundineae</taxon>
        <taxon>Arundo</taxon>
    </lineage>
</organism>
<dbReference type="EMBL" id="GBRH01267873">
    <property type="protein sequence ID" value="JAD30022.1"/>
    <property type="molecule type" value="Transcribed_RNA"/>
</dbReference>
<dbReference type="AlphaFoldDB" id="A0A0A8Z5A6"/>
<evidence type="ECO:0000313" key="1">
    <source>
        <dbReference type="EMBL" id="JAD30022.1"/>
    </source>
</evidence>
<name>A0A0A8Z5A6_ARUDO</name>
<reference evidence="1" key="1">
    <citation type="submission" date="2014-09" db="EMBL/GenBank/DDBJ databases">
        <authorList>
            <person name="Magalhaes I.L.F."/>
            <person name="Oliveira U."/>
            <person name="Santos F.R."/>
            <person name="Vidigal T.H.D.A."/>
            <person name="Brescovit A.D."/>
            <person name="Santos A.J."/>
        </authorList>
    </citation>
    <scope>NUCLEOTIDE SEQUENCE</scope>
    <source>
        <tissue evidence="1">Shoot tissue taken approximately 20 cm above the soil surface</tissue>
    </source>
</reference>
<reference evidence="1" key="2">
    <citation type="journal article" date="2015" name="Data Brief">
        <title>Shoot transcriptome of the giant reed, Arundo donax.</title>
        <authorList>
            <person name="Barrero R.A."/>
            <person name="Guerrero F.D."/>
            <person name="Moolhuijzen P."/>
            <person name="Goolsby J.A."/>
            <person name="Tidwell J."/>
            <person name="Bellgard S.E."/>
            <person name="Bellgard M.I."/>
        </authorList>
    </citation>
    <scope>NUCLEOTIDE SEQUENCE</scope>
    <source>
        <tissue evidence="1">Shoot tissue taken approximately 20 cm above the soil surface</tissue>
    </source>
</reference>
<proteinExistence type="predicted"/>
<accession>A0A0A8Z5A6</accession>